<proteinExistence type="predicted"/>
<dbReference type="GO" id="GO:0006355">
    <property type="term" value="P:regulation of DNA-templated transcription"/>
    <property type="evidence" value="ECO:0007669"/>
    <property type="project" value="UniProtKB-ARBA"/>
</dbReference>
<sequence length="643" mass="71022">MEGVGGGSGSELFGVTPSLTVDVVSDSQPVEAASPISSRPPASSSLNYEELIRGGGQMAIDDDALVGEDAGGGSGSGGGGGSAGNRWPRQETLALLKIRSDMDSAFRDATLKGPLWDEVSRKLGEMGYARNAKKCKEKFENVQKYYKRTKEGRGGRGDGKTYKFFTQLEALHNAASQNVASSGFGISNPTPISAVKISQTPMGIFSPPPTIAAPMGVSFSSDTSSSSTEEEEKEEEEEEMGFDVEGEPSSVAGSSRKRRRRGAVKGKSGGRRRRHKMMMGFFEGLMKEVVQKQEAMQQRFLEAIERREEERMMREETWKRQEMGRLREEQEKMAQERTISGSRDAAIIAFLQKFTGQTIELPSVNISPSAPQQHYDLSVPVPAPTPVAMPLSPVPPPPPLKTQPPPNAMPFLDHPISISNQESSSHGGRGDGPSEPISSRWPKPEVLALIKLRGGLESRYQEMGPKGPLWEEISAGMNRLGYKRSAKRCKEKWENINKYFKKVKESNKKRREDSKTCPYFDELDALYRKKIPTAGGSDGGASFSDTAKLQQTHIQMPHTTPAEEQPPPPPPPSSPPPTKPEDIVNELMELQNLYHVDQVDDEDDDDDDNDNDDNDNTREEKRRNMDYKMEFQTSEFQSMAVVQ</sequence>
<feature type="region of interest" description="Disordered" evidence="7">
    <location>
        <begin position="534"/>
        <end position="643"/>
    </location>
</feature>
<feature type="compositionally biased region" description="Low complexity" evidence="7">
    <location>
        <begin position="215"/>
        <end position="227"/>
    </location>
</feature>
<protein>
    <submittedName>
        <fullName evidence="9">Trihelix transcription factor GT-2</fullName>
    </submittedName>
</protein>
<dbReference type="InterPro" id="IPR044822">
    <property type="entry name" value="Myb_DNA-bind_4"/>
</dbReference>
<evidence type="ECO:0000256" key="2">
    <source>
        <dbReference type="ARBA" id="ARBA00022737"/>
    </source>
</evidence>
<evidence type="ECO:0000256" key="5">
    <source>
        <dbReference type="ARBA" id="ARBA00023163"/>
    </source>
</evidence>
<evidence type="ECO:0000259" key="8">
    <source>
        <dbReference type="PROSITE" id="PS50090"/>
    </source>
</evidence>
<dbReference type="FunFam" id="1.10.10.60:FF:000092">
    <property type="entry name" value="Trihelix transcription factor GT-2"/>
    <property type="match status" value="1"/>
</dbReference>
<keyword evidence="2" id="KW-0677">Repeat</keyword>
<gene>
    <name evidence="9" type="primary">GT-2</name>
    <name evidence="9" type="ORF">SDJN03_24065</name>
</gene>
<comment type="caution">
    <text evidence="9">The sequence shown here is derived from an EMBL/GenBank/DDBJ whole genome shotgun (WGS) entry which is preliminary data.</text>
</comment>
<organism evidence="9 10">
    <name type="scientific">Cucurbita argyrosperma subsp. sororia</name>
    <dbReference type="NCBI Taxonomy" id="37648"/>
    <lineage>
        <taxon>Eukaryota</taxon>
        <taxon>Viridiplantae</taxon>
        <taxon>Streptophyta</taxon>
        <taxon>Embryophyta</taxon>
        <taxon>Tracheophyta</taxon>
        <taxon>Spermatophyta</taxon>
        <taxon>Magnoliopsida</taxon>
        <taxon>eudicotyledons</taxon>
        <taxon>Gunneridae</taxon>
        <taxon>Pentapetalae</taxon>
        <taxon>rosids</taxon>
        <taxon>fabids</taxon>
        <taxon>Cucurbitales</taxon>
        <taxon>Cucurbitaceae</taxon>
        <taxon>Cucurbiteae</taxon>
        <taxon>Cucurbita</taxon>
    </lineage>
</organism>
<keyword evidence="6" id="KW-0539">Nucleus</keyword>
<feature type="region of interest" description="Disordered" evidence="7">
    <location>
        <begin position="64"/>
        <end position="87"/>
    </location>
</feature>
<feature type="compositionally biased region" description="Acidic residues" evidence="7">
    <location>
        <begin position="228"/>
        <end position="246"/>
    </location>
</feature>
<keyword evidence="5" id="KW-0804">Transcription</keyword>
<feature type="compositionally biased region" description="Pro residues" evidence="7">
    <location>
        <begin position="564"/>
        <end position="578"/>
    </location>
</feature>
<dbReference type="PROSITE" id="PS50090">
    <property type="entry name" value="MYB_LIKE"/>
    <property type="match status" value="2"/>
</dbReference>
<evidence type="ECO:0000256" key="6">
    <source>
        <dbReference type="ARBA" id="ARBA00023242"/>
    </source>
</evidence>
<feature type="compositionally biased region" description="Polar residues" evidence="7">
    <location>
        <begin position="417"/>
        <end position="426"/>
    </location>
</feature>
<feature type="non-terminal residue" evidence="9">
    <location>
        <position position="1"/>
    </location>
</feature>
<dbReference type="Pfam" id="PF13837">
    <property type="entry name" value="Myb_DNA-bind_4"/>
    <property type="match status" value="2"/>
</dbReference>
<feature type="compositionally biased region" description="Pro residues" evidence="7">
    <location>
        <begin position="390"/>
        <end position="408"/>
    </location>
</feature>
<feature type="compositionally biased region" description="Low complexity" evidence="7">
    <location>
        <begin position="32"/>
        <end position="45"/>
    </location>
</feature>
<dbReference type="PANTHER" id="PTHR21654:SF84">
    <property type="entry name" value="SI:DKEY-66I24.7"/>
    <property type="match status" value="1"/>
</dbReference>
<evidence type="ECO:0000256" key="4">
    <source>
        <dbReference type="ARBA" id="ARBA00023125"/>
    </source>
</evidence>
<evidence type="ECO:0000313" key="10">
    <source>
        <dbReference type="Proteomes" id="UP000685013"/>
    </source>
</evidence>
<dbReference type="CDD" id="cd12203">
    <property type="entry name" value="GT1"/>
    <property type="match status" value="2"/>
</dbReference>
<dbReference type="AlphaFoldDB" id="A0AAV6MD80"/>
<feature type="region of interest" description="Disordered" evidence="7">
    <location>
        <begin position="390"/>
        <end position="440"/>
    </location>
</feature>
<evidence type="ECO:0000256" key="7">
    <source>
        <dbReference type="SAM" id="MobiDB-lite"/>
    </source>
</evidence>
<feature type="region of interest" description="Disordered" evidence="7">
    <location>
        <begin position="215"/>
        <end position="275"/>
    </location>
</feature>
<feature type="compositionally biased region" description="Gly residues" evidence="7">
    <location>
        <begin position="69"/>
        <end position="83"/>
    </location>
</feature>
<dbReference type="InterPro" id="IPR001005">
    <property type="entry name" value="SANT/Myb"/>
</dbReference>
<dbReference type="SMART" id="SM00717">
    <property type="entry name" value="SANT"/>
    <property type="match status" value="2"/>
</dbReference>
<evidence type="ECO:0000256" key="1">
    <source>
        <dbReference type="ARBA" id="ARBA00004123"/>
    </source>
</evidence>
<reference evidence="9 10" key="1">
    <citation type="journal article" date="2021" name="Hortic Res">
        <title>The domestication of Cucurbita argyrosperma as revealed by the genome of its wild relative.</title>
        <authorList>
            <person name="Barrera-Redondo J."/>
            <person name="Sanchez-de la Vega G."/>
            <person name="Aguirre-Liguori J.A."/>
            <person name="Castellanos-Morales G."/>
            <person name="Gutierrez-Guerrero Y.T."/>
            <person name="Aguirre-Dugua X."/>
            <person name="Aguirre-Planter E."/>
            <person name="Tenaillon M.I."/>
            <person name="Lira-Saade R."/>
            <person name="Eguiarte L.E."/>
        </authorList>
    </citation>
    <scope>NUCLEOTIDE SEQUENCE [LARGE SCALE GENOMIC DNA]</scope>
    <source>
        <strain evidence="9">JBR-2021</strain>
    </source>
</reference>
<feature type="compositionally biased region" description="Polar residues" evidence="7">
    <location>
        <begin position="548"/>
        <end position="558"/>
    </location>
</feature>
<keyword evidence="10" id="KW-1185">Reference proteome</keyword>
<keyword evidence="4" id="KW-0238">DNA-binding</keyword>
<dbReference type="GO" id="GO:0005634">
    <property type="term" value="C:nucleus"/>
    <property type="evidence" value="ECO:0007669"/>
    <property type="project" value="UniProtKB-SubCell"/>
</dbReference>
<comment type="subcellular location">
    <subcellularLocation>
        <location evidence="1">Nucleus</location>
    </subcellularLocation>
</comment>
<dbReference type="EMBL" id="JAGKQH010000015">
    <property type="protein sequence ID" value="KAG6579617.1"/>
    <property type="molecule type" value="Genomic_DNA"/>
</dbReference>
<dbReference type="FunFam" id="1.10.10.60:FF:000061">
    <property type="entry name" value="Trihelix transcription factor GT-2"/>
    <property type="match status" value="1"/>
</dbReference>
<keyword evidence="3" id="KW-0805">Transcription regulation</keyword>
<dbReference type="Proteomes" id="UP000685013">
    <property type="component" value="Chromosome 15"/>
</dbReference>
<feature type="compositionally biased region" description="Basic residues" evidence="7">
    <location>
        <begin position="255"/>
        <end position="275"/>
    </location>
</feature>
<feature type="region of interest" description="Disordered" evidence="7">
    <location>
        <begin position="26"/>
        <end position="45"/>
    </location>
</feature>
<feature type="compositionally biased region" description="Basic and acidic residues" evidence="7">
    <location>
        <begin position="615"/>
        <end position="629"/>
    </location>
</feature>
<evidence type="ECO:0000256" key="3">
    <source>
        <dbReference type="ARBA" id="ARBA00023015"/>
    </source>
</evidence>
<evidence type="ECO:0000313" key="9">
    <source>
        <dbReference type="EMBL" id="KAG6579617.1"/>
    </source>
</evidence>
<accession>A0AAV6MD80</accession>
<name>A0AAV6MD80_9ROSI</name>
<dbReference type="GO" id="GO:0003677">
    <property type="term" value="F:DNA binding"/>
    <property type="evidence" value="ECO:0007669"/>
    <property type="project" value="UniProtKB-KW"/>
</dbReference>
<feature type="domain" description="Myb-like" evidence="8">
    <location>
        <begin position="439"/>
        <end position="497"/>
    </location>
</feature>
<feature type="compositionally biased region" description="Acidic residues" evidence="7">
    <location>
        <begin position="599"/>
        <end position="614"/>
    </location>
</feature>
<feature type="domain" description="Myb-like" evidence="8">
    <location>
        <begin position="85"/>
        <end position="143"/>
    </location>
</feature>
<dbReference type="PANTHER" id="PTHR21654">
    <property type="entry name" value="FI21293P1"/>
    <property type="match status" value="1"/>
</dbReference>